<reference evidence="3 4" key="1">
    <citation type="journal article" date="2014" name="Genome Biol. Evol.">
        <title>The secreted proteins of Achlya hypogyna and Thraustotheca clavata identify the ancestral oomycete secretome and reveal gene acquisitions by horizontal gene transfer.</title>
        <authorList>
            <person name="Misner I."/>
            <person name="Blouin N."/>
            <person name="Leonard G."/>
            <person name="Richards T.A."/>
            <person name="Lane C.E."/>
        </authorList>
    </citation>
    <scope>NUCLEOTIDE SEQUENCE [LARGE SCALE GENOMIC DNA]</scope>
    <source>
        <strain evidence="3 4">ATCC 48635</strain>
    </source>
</reference>
<dbReference type="Pfam" id="PF00622">
    <property type="entry name" value="SPRY"/>
    <property type="match status" value="1"/>
</dbReference>
<evidence type="ECO:0000259" key="2">
    <source>
        <dbReference type="PROSITE" id="PS50181"/>
    </source>
</evidence>
<dbReference type="CDD" id="cd12885">
    <property type="entry name" value="SPRY_RanBP_like"/>
    <property type="match status" value="1"/>
</dbReference>
<organism evidence="3 4">
    <name type="scientific">Achlya hypogyna</name>
    <name type="common">Oomycete</name>
    <name type="synonym">Protoachlya hypogyna</name>
    <dbReference type="NCBI Taxonomy" id="1202772"/>
    <lineage>
        <taxon>Eukaryota</taxon>
        <taxon>Sar</taxon>
        <taxon>Stramenopiles</taxon>
        <taxon>Oomycota</taxon>
        <taxon>Saprolegniomycetes</taxon>
        <taxon>Saprolegniales</taxon>
        <taxon>Achlyaceae</taxon>
        <taxon>Achlya</taxon>
    </lineage>
</organism>
<dbReference type="InterPro" id="IPR043136">
    <property type="entry name" value="B30.2/SPRY_sf"/>
</dbReference>
<accession>A0A1V9Z099</accession>
<sequence length="519" mass="58374">MDGEPLTSLPQDVLVRALGFLDSHGLCAFTATSRFSRDLIASRDELWKGVFCRQWSVANFYLPESTPLELSPFLAAKYPRPSDAYHFLCQAMRPVPSSMDVDFIHDFDDAYDDFAIADLTAPDGAQRYALAHLANPGETEGRSVRANQPVDSDPIVVVHCTGPGKSFRVDLVLTMYFEMYIETEFVESQPIEAPSDFELFSIGFAQEDVGMIENHAGSFGYHGKEGTYFSGTEEPFALETFGPGDTVGCGISYKYVPNEEPFLFFTKNGRRFDNSVAIYADRCVFPVFGTNTMYPVRPNFGASPFRYDPYTQDVDDEEREYAHSTAPLSYDNYLSPWLADTDHPAWRPDVHFPTHHYPCFDNDDVVDFYTEHHFDAQIGGYAHHDNRCGDYGYDGYDGYDDYDGYDGYDHYDDYDDYDGEDYGGDHGLIYWNHDVIDDVDCDAVAQRRGVRPQAPAAPVQSSRPVAGPGGISEPQAADGDPTVALLEEAMSDLLAEMYDSDEELRRKYDVVDDPRKDVD</sequence>
<dbReference type="InterPro" id="IPR044736">
    <property type="entry name" value="Gid1/RanBPM/SPLA_SPRY"/>
</dbReference>
<feature type="domain" description="F-box" evidence="2">
    <location>
        <begin position="3"/>
        <end position="50"/>
    </location>
</feature>
<proteinExistence type="predicted"/>
<protein>
    <recommendedName>
        <fullName evidence="2">F-box domain-containing protein</fullName>
    </recommendedName>
</protein>
<dbReference type="Gene3D" id="1.20.1280.50">
    <property type="match status" value="1"/>
</dbReference>
<name>A0A1V9Z099_ACHHY</name>
<dbReference type="InterPro" id="IPR003877">
    <property type="entry name" value="SPRY_dom"/>
</dbReference>
<dbReference type="EMBL" id="JNBR01000537">
    <property type="protein sequence ID" value="OQR91381.1"/>
    <property type="molecule type" value="Genomic_DNA"/>
</dbReference>
<dbReference type="InterPro" id="IPR001810">
    <property type="entry name" value="F-box_dom"/>
</dbReference>
<evidence type="ECO:0000313" key="4">
    <source>
        <dbReference type="Proteomes" id="UP000243579"/>
    </source>
</evidence>
<dbReference type="Gene3D" id="2.60.120.920">
    <property type="match status" value="1"/>
</dbReference>
<evidence type="ECO:0000256" key="1">
    <source>
        <dbReference type="SAM" id="MobiDB-lite"/>
    </source>
</evidence>
<dbReference type="InterPro" id="IPR036047">
    <property type="entry name" value="F-box-like_dom_sf"/>
</dbReference>
<dbReference type="InterPro" id="IPR013320">
    <property type="entry name" value="ConA-like_dom_sf"/>
</dbReference>
<dbReference type="PROSITE" id="PS50181">
    <property type="entry name" value="FBOX"/>
    <property type="match status" value="1"/>
</dbReference>
<dbReference type="SUPFAM" id="SSF81383">
    <property type="entry name" value="F-box domain"/>
    <property type="match status" value="1"/>
</dbReference>
<gene>
    <name evidence="3" type="ORF">ACHHYP_04738</name>
</gene>
<dbReference type="PANTHER" id="PTHR12864">
    <property type="entry name" value="RAN BINDING PROTEIN 9-RELATED"/>
    <property type="match status" value="1"/>
</dbReference>
<dbReference type="Proteomes" id="UP000243579">
    <property type="component" value="Unassembled WGS sequence"/>
</dbReference>
<dbReference type="AlphaFoldDB" id="A0A1V9Z099"/>
<dbReference type="STRING" id="1202772.A0A1V9Z099"/>
<evidence type="ECO:0000313" key="3">
    <source>
        <dbReference type="EMBL" id="OQR91381.1"/>
    </source>
</evidence>
<comment type="caution">
    <text evidence="3">The sequence shown here is derived from an EMBL/GenBank/DDBJ whole genome shotgun (WGS) entry which is preliminary data.</text>
</comment>
<feature type="region of interest" description="Disordered" evidence="1">
    <location>
        <begin position="447"/>
        <end position="481"/>
    </location>
</feature>
<dbReference type="SUPFAM" id="SSF49899">
    <property type="entry name" value="Concanavalin A-like lectins/glucanases"/>
    <property type="match status" value="1"/>
</dbReference>
<keyword evidence="4" id="KW-1185">Reference proteome</keyword>
<dbReference type="InterPro" id="IPR050618">
    <property type="entry name" value="Ubq-SigPath_Reg"/>
</dbReference>
<dbReference type="OrthoDB" id="258495at2759"/>